<evidence type="ECO:0000313" key="11">
    <source>
        <dbReference type="Proteomes" id="UP000503336"/>
    </source>
</evidence>
<dbReference type="KEGG" id="hdh:G5B40_00760"/>
<evidence type="ECO:0000256" key="1">
    <source>
        <dbReference type="ARBA" id="ARBA00000085"/>
    </source>
</evidence>
<dbReference type="SMART" id="SM00387">
    <property type="entry name" value="HATPase_c"/>
    <property type="match status" value="1"/>
</dbReference>
<keyword evidence="5 10" id="KW-0418">Kinase</keyword>
<dbReference type="Pfam" id="PF02518">
    <property type="entry name" value="HATPase_c"/>
    <property type="match status" value="1"/>
</dbReference>
<dbReference type="PROSITE" id="PS50109">
    <property type="entry name" value="HIS_KIN"/>
    <property type="match status" value="1"/>
</dbReference>
<evidence type="ECO:0000259" key="9">
    <source>
        <dbReference type="PROSITE" id="PS50109"/>
    </source>
</evidence>
<dbReference type="AlphaFoldDB" id="A0A7L5BSF4"/>
<dbReference type="InterPro" id="IPR004358">
    <property type="entry name" value="Sig_transdc_His_kin-like_C"/>
</dbReference>
<gene>
    <name evidence="10" type="ORF">G5B40_00760</name>
</gene>
<dbReference type="InterPro" id="IPR005467">
    <property type="entry name" value="His_kinase_dom"/>
</dbReference>
<dbReference type="RefSeq" id="WP_165093805.1">
    <property type="nucleotide sequence ID" value="NZ_CP049056.1"/>
</dbReference>
<dbReference type="InterPro" id="IPR050980">
    <property type="entry name" value="2C_sensor_his_kinase"/>
</dbReference>
<feature type="coiled-coil region" evidence="7">
    <location>
        <begin position="219"/>
        <end position="246"/>
    </location>
</feature>
<dbReference type="EC" id="2.7.13.3" evidence="2"/>
<dbReference type="Proteomes" id="UP000503336">
    <property type="component" value="Chromosome"/>
</dbReference>
<reference evidence="10 11" key="1">
    <citation type="submission" date="2020-02" db="EMBL/GenBank/DDBJ databases">
        <title>complete genome sequence of Rhodobacteraceae bacterium.</title>
        <authorList>
            <person name="Park J."/>
            <person name="Kim Y.-S."/>
            <person name="Kim K.-H."/>
        </authorList>
    </citation>
    <scope>NUCLEOTIDE SEQUENCE [LARGE SCALE GENOMIC DNA]</scope>
    <source>
        <strain evidence="10 11">RR4-56</strain>
    </source>
</reference>
<feature type="domain" description="Histidine kinase" evidence="9">
    <location>
        <begin position="252"/>
        <end position="458"/>
    </location>
</feature>
<keyword evidence="8" id="KW-0812">Transmembrane</keyword>
<organism evidence="10 11">
    <name type="scientific">Pikeienuella piscinae</name>
    <dbReference type="NCBI Taxonomy" id="2748098"/>
    <lineage>
        <taxon>Bacteria</taxon>
        <taxon>Pseudomonadati</taxon>
        <taxon>Pseudomonadota</taxon>
        <taxon>Alphaproteobacteria</taxon>
        <taxon>Rhodobacterales</taxon>
        <taxon>Paracoccaceae</taxon>
        <taxon>Pikeienuella</taxon>
    </lineage>
</organism>
<dbReference type="Gene3D" id="1.10.287.130">
    <property type="match status" value="1"/>
</dbReference>
<keyword evidence="4" id="KW-0547">Nucleotide-binding</keyword>
<dbReference type="GO" id="GO:0004673">
    <property type="term" value="F:protein histidine kinase activity"/>
    <property type="evidence" value="ECO:0007669"/>
    <property type="project" value="UniProtKB-EC"/>
</dbReference>
<dbReference type="PRINTS" id="PR00344">
    <property type="entry name" value="BCTRLSENSOR"/>
</dbReference>
<evidence type="ECO:0000256" key="5">
    <source>
        <dbReference type="ARBA" id="ARBA00022777"/>
    </source>
</evidence>
<dbReference type="SUPFAM" id="SSF55874">
    <property type="entry name" value="ATPase domain of HSP90 chaperone/DNA topoisomerase II/histidine kinase"/>
    <property type="match status" value="1"/>
</dbReference>
<evidence type="ECO:0000256" key="8">
    <source>
        <dbReference type="SAM" id="Phobius"/>
    </source>
</evidence>
<evidence type="ECO:0000256" key="3">
    <source>
        <dbReference type="ARBA" id="ARBA00022679"/>
    </source>
</evidence>
<dbReference type="EMBL" id="CP049056">
    <property type="protein sequence ID" value="QIE54100.1"/>
    <property type="molecule type" value="Genomic_DNA"/>
</dbReference>
<keyword evidence="3" id="KW-0808">Transferase</keyword>
<evidence type="ECO:0000256" key="2">
    <source>
        <dbReference type="ARBA" id="ARBA00012438"/>
    </source>
</evidence>
<keyword evidence="8" id="KW-1133">Transmembrane helix</keyword>
<dbReference type="PANTHER" id="PTHR44936:SF10">
    <property type="entry name" value="SENSOR PROTEIN RSTB"/>
    <property type="match status" value="1"/>
</dbReference>
<comment type="catalytic activity">
    <reaction evidence="1">
        <text>ATP + protein L-histidine = ADP + protein N-phospho-L-histidine.</text>
        <dbReference type="EC" id="2.7.13.3"/>
    </reaction>
</comment>
<proteinExistence type="predicted"/>
<keyword evidence="7" id="KW-0175">Coiled coil</keyword>
<protein>
    <recommendedName>
        <fullName evidence="2">histidine kinase</fullName>
        <ecNumber evidence="2">2.7.13.3</ecNumber>
    </recommendedName>
</protein>
<keyword evidence="11" id="KW-1185">Reference proteome</keyword>
<dbReference type="InterPro" id="IPR003594">
    <property type="entry name" value="HATPase_dom"/>
</dbReference>
<keyword evidence="6" id="KW-0067">ATP-binding</keyword>
<dbReference type="PANTHER" id="PTHR44936">
    <property type="entry name" value="SENSOR PROTEIN CREC"/>
    <property type="match status" value="1"/>
</dbReference>
<feature type="transmembrane region" description="Helical" evidence="8">
    <location>
        <begin position="158"/>
        <end position="181"/>
    </location>
</feature>
<dbReference type="InterPro" id="IPR036890">
    <property type="entry name" value="HATPase_C_sf"/>
</dbReference>
<accession>A0A7L5BSF4</accession>
<feature type="transmembrane region" description="Helical" evidence="8">
    <location>
        <begin position="12"/>
        <end position="32"/>
    </location>
</feature>
<evidence type="ECO:0000256" key="4">
    <source>
        <dbReference type="ARBA" id="ARBA00022741"/>
    </source>
</evidence>
<keyword evidence="8" id="KW-0472">Membrane</keyword>
<dbReference type="Gene3D" id="3.30.565.10">
    <property type="entry name" value="Histidine kinase-like ATPase, C-terminal domain"/>
    <property type="match status" value="1"/>
</dbReference>
<evidence type="ECO:0000256" key="6">
    <source>
        <dbReference type="ARBA" id="ARBA00022840"/>
    </source>
</evidence>
<dbReference type="GO" id="GO:0005524">
    <property type="term" value="F:ATP binding"/>
    <property type="evidence" value="ECO:0007669"/>
    <property type="project" value="UniProtKB-KW"/>
</dbReference>
<sequence>MPLARSLSGRLLLLTVGIVMMTEVLVFLPSVARFREDYLLQRLHLAEIAALVLLASEDDMVEETLEAELLKNAGVSSIVLRRDSSRQLILQAPGDTMVDQTYDLRVDDAMTLIHDALAVLVRPEPRTIRVIGAPMKGGGVEIEITMAETPLCEAVIDYAGRILLLSLLISTVTGGLVFVVTRRLIVRPMERVVSNMLAFQKDPERTPPIQPSGSRLREIANAETALAEMQTELKAALRQKSRLADLGGAVAKISHDLRNMLASAQLLADRLAGSRDPVVARVGPKLISSLDRAVTLCVSTLQHGRAEEAPPAPRRLALRRIAADVGDAVVPEAGPITFVNETPAALYATVDADHLFRILANLTRNACQAIEATGRPGRVLVSAEPTVDGVALTVADDGPGLPPKALDNLFQPFRGGARRGGAGLGLAIAAELAALNGGRLELEASDGTGAVFRLTLPG</sequence>
<name>A0A7L5BSF4_9RHOB</name>
<evidence type="ECO:0000256" key="7">
    <source>
        <dbReference type="SAM" id="Coils"/>
    </source>
</evidence>
<evidence type="ECO:0000313" key="10">
    <source>
        <dbReference type="EMBL" id="QIE54100.1"/>
    </source>
</evidence>